<sequence>MSEKTVIDEQIEMLVALMKEEGPMTNTEISLYFAGAGVTGKSSRSNIISTAFKRGITRRKKVKGSNCYEYRLAYRYPKFGISYEETPRNMRPKEDIVEKCKRSSNVWQFDQLLKSARGGHAPQEISL</sequence>
<evidence type="ECO:0000313" key="2">
    <source>
        <dbReference type="Proteomes" id="UP001211544"/>
    </source>
</evidence>
<evidence type="ECO:0000313" key="1">
    <source>
        <dbReference type="EMBL" id="WBG90044.1"/>
    </source>
</evidence>
<gene>
    <name evidence="1" type="ORF">N5580_13205</name>
</gene>
<organism evidence="1 2">
    <name type="scientific">Pantoea piersonii</name>
    <dbReference type="NCBI Taxonomy" id="2364647"/>
    <lineage>
        <taxon>Bacteria</taxon>
        <taxon>Pseudomonadati</taxon>
        <taxon>Pseudomonadota</taxon>
        <taxon>Gammaproteobacteria</taxon>
        <taxon>Enterobacterales</taxon>
        <taxon>Erwiniaceae</taxon>
        <taxon>Pantoea</taxon>
    </lineage>
</organism>
<keyword evidence="2" id="KW-1185">Reference proteome</keyword>
<name>A0AAJ5QIL3_9GAMM</name>
<dbReference type="AlphaFoldDB" id="A0AAJ5QIL3"/>
<dbReference type="RefSeq" id="WP_269949352.1">
    <property type="nucleotide sequence ID" value="NZ_CP104758.1"/>
</dbReference>
<dbReference type="Proteomes" id="UP001211544">
    <property type="component" value="Chromosome"/>
</dbReference>
<protein>
    <submittedName>
        <fullName evidence="1">Uncharacterized protein</fullName>
    </submittedName>
</protein>
<proteinExistence type="predicted"/>
<dbReference type="EMBL" id="CP104758">
    <property type="protein sequence ID" value="WBG90044.1"/>
    <property type="molecule type" value="Genomic_DNA"/>
</dbReference>
<dbReference type="KEGG" id="kpie:N5580_13205"/>
<reference evidence="1 2" key="1">
    <citation type="journal article" date="2022" name="J Glob Antimicrob Resist">
        <title>First complete genome of a multidrug resistant strain of the novel human pathogen Kalamiella piersonii (GABEKP28) identified in human saliva.</title>
        <authorList>
            <person name="McDonagh F."/>
            <person name="Singh N.K."/>
            <person name="Venkateswaran K."/>
            <person name="Lonappan A.M."/>
            <person name="Hallahan B."/>
            <person name="Tuohy A."/>
            <person name="Burke L."/>
            <person name="Kovarova A."/>
            <person name="Miliotis G."/>
        </authorList>
    </citation>
    <scope>NUCLEOTIDE SEQUENCE [LARGE SCALE GENOMIC DNA]</scope>
    <source>
        <strain evidence="1 2">GABEKP28</strain>
    </source>
</reference>
<accession>A0AAJ5QIL3</accession>